<evidence type="ECO:0000313" key="3">
    <source>
        <dbReference type="Proteomes" id="UP001079657"/>
    </source>
</evidence>
<dbReference type="RefSeq" id="WP_268051862.1">
    <property type="nucleotide sequence ID" value="NZ_JAPQES010000014.1"/>
</dbReference>
<dbReference type="EMBL" id="JAPQES010000014">
    <property type="protein sequence ID" value="MCY6372799.1"/>
    <property type="molecule type" value="Genomic_DNA"/>
</dbReference>
<sequence length="121" mass="13716">MTLLIWFKPLLITLGIYTVICILILNLGDDSDELREQVAAIIIDKEFVDNSQNTSGDISSDGVASWKNNYNLIVKYNGLIGKIDDYSNYYTLDIGDTILVDLVTILDKKGKFSRKEFRRCS</sequence>
<dbReference type="Proteomes" id="UP001079657">
    <property type="component" value="Unassembled WGS sequence"/>
</dbReference>
<evidence type="ECO:0000313" key="2">
    <source>
        <dbReference type="EMBL" id="MCY6372799.1"/>
    </source>
</evidence>
<reference evidence="2" key="1">
    <citation type="submission" date="2022-12" db="EMBL/GenBank/DDBJ databases">
        <authorList>
            <person name="Wang J."/>
        </authorList>
    </citation>
    <scope>NUCLEOTIDE SEQUENCE</scope>
    <source>
        <strain evidence="2">HY-42-06</strain>
    </source>
</reference>
<name>A0ABT4CUP8_9CLOT</name>
<keyword evidence="1" id="KW-0812">Transmembrane</keyword>
<comment type="caution">
    <text evidence="2">The sequence shown here is derived from an EMBL/GenBank/DDBJ whole genome shotgun (WGS) entry which is preliminary data.</text>
</comment>
<gene>
    <name evidence="2" type="ORF">OXH55_19615</name>
</gene>
<keyword evidence="3" id="KW-1185">Reference proteome</keyword>
<keyword evidence="1" id="KW-1133">Transmembrane helix</keyword>
<keyword evidence="1" id="KW-0472">Membrane</keyword>
<organism evidence="2 3">
    <name type="scientific">Clostridium ganghwense</name>
    <dbReference type="NCBI Taxonomy" id="312089"/>
    <lineage>
        <taxon>Bacteria</taxon>
        <taxon>Bacillati</taxon>
        <taxon>Bacillota</taxon>
        <taxon>Clostridia</taxon>
        <taxon>Eubacteriales</taxon>
        <taxon>Clostridiaceae</taxon>
        <taxon>Clostridium</taxon>
    </lineage>
</organism>
<feature type="transmembrane region" description="Helical" evidence="1">
    <location>
        <begin position="6"/>
        <end position="27"/>
    </location>
</feature>
<protein>
    <submittedName>
        <fullName evidence="2">Uncharacterized protein</fullName>
    </submittedName>
</protein>
<evidence type="ECO:0000256" key="1">
    <source>
        <dbReference type="SAM" id="Phobius"/>
    </source>
</evidence>
<accession>A0ABT4CUP8</accession>
<proteinExistence type="predicted"/>